<keyword evidence="2" id="KW-1185">Reference proteome</keyword>
<dbReference type="VEuPathDB" id="VectorBase:ADIR009511"/>
<evidence type="ECO:0000313" key="1">
    <source>
        <dbReference type="EnsemblMetazoa" id="ADIR009511-PA"/>
    </source>
</evidence>
<organism evidence="1 2">
    <name type="scientific">Anopheles dirus</name>
    <dbReference type="NCBI Taxonomy" id="7168"/>
    <lineage>
        <taxon>Eukaryota</taxon>
        <taxon>Metazoa</taxon>
        <taxon>Ecdysozoa</taxon>
        <taxon>Arthropoda</taxon>
        <taxon>Hexapoda</taxon>
        <taxon>Insecta</taxon>
        <taxon>Pterygota</taxon>
        <taxon>Neoptera</taxon>
        <taxon>Endopterygota</taxon>
        <taxon>Diptera</taxon>
        <taxon>Nematocera</taxon>
        <taxon>Culicoidea</taxon>
        <taxon>Culicidae</taxon>
        <taxon>Anophelinae</taxon>
        <taxon>Anopheles</taxon>
    </lineage>
</organism>
<accession>A0A182NPC6</accession>
<dbReference type="SUPFAM" id="SSF56436">
    <property type="entry name" value="C-type lectin-like"/>
    <property type="match status" value="1"/>
</dbReference>
<name>A0A182NPC6_9DIPT</name>
<sequence length="105" mass="11404">MEGSWIWLSRNVPVAIVGGYTNWASTEPNNVGGAENCLMAGLDSSVKWPIHTYCPSMPMSVAPMNHSLPKFPAALIAVTTRAFSSADSMDAKWPPYSRHVCHAVK</sequence>
<reference evidence="2" key="1">
    <citation type="submission" date="2013-03" db="EMBL/GenBank/DDBJ databases">
        <title>The Genome Sequence of Anopheles dirus WRAIR2.</title>
        <authorList>
            <consortium name="The Broad Institute Genomics Platform"/>
            <person name="Neafsey D.E."/>
            <person name="Walton C."/>
            <person name="Walker B."/>
            <person name="Young S.K."/>
            <person name="Zeng Q."/>
            <person name="Gargeya S."/>
            <person name="Fitzgerald M."/>
            <person name="Haas B."/>
            <person name="Abouelleil A."/>
            <person name="Allen A.W."/>
            <person name="Alvarado L."/>
            <person name="Arachchi H.M."/>
            <person name="Berlin A.M."/>
            <person name="Chapman S.B."/>
            <person name="Gainer-Dewar J."/>
            <person name="Goldberg J."/>
            <person name="Griggs A."/>
            <person name="Gujja S."/>
            <person name="Hansen M."/>
            <person name="Howarth C."/>
            <person name="Imamovic A."/>
            <person name="Ireland A."/>
            <person name="Larimer J."/>
            <person name="McCowan C."/>
            <person name="Murphy C."/>
            <person name="Pearson M."/>
            <person name="Poon T.W."/>
            <person name="Priest M."/>
            <person name="Roberts A."/>
            <person name="Saif S."/>
            <person name="Shea T."/>
            <person name="Sisk P."/>
            <person name="Sykes S."/>
            <person name="Wortman J."/>
            <person name="Nusbaum C."/>
            <person name="Birren B."/>
        </authorList>
    </citation>
    <scope>NUCLEOTIDE SEQUENCE [LARGE SCALE GENOMIC DNA]</scope>
    <source>
        <strain evidence="2">WRAIR2</strain>
    </source>
</reference>
<dbReference type="Gene3D" id="3.10.100.10">
    <property type="entry name" value="Mannose-Binding Protein A, subunit A"/>
    <property type="match status" value="1"/>
</dbReference>
<proteinExistence type="predicted"/>
<dbReference type="Proteomes" id="UP000075884">
    <property type="component" value="Unassembled WGS sequence"/>
</dbReference>
<reference evidence="1" key="2">
    <citation type="submission" date="2020-05" db="UniProtKB">
        <authorList>
            <consortium name="EnsemblMetazoa"/>
        </authorList>
    </citation>
    <scope>IDENTIFICATION</scope>
    <source>
        <strain evidence="1">WRAIR2</strain>
    </source>
</reference>
<dbReference type="AlphaFoldDB" id="A0A182NPC6"/>
<evidence type="ECO:0000313" key="2">
    <source>
        <dbReference type="Proteomes" id="UP000075884"/>
    </source>
</evidence>
<dbReference type="EnsemblMetazoa" id="ADIR009511-RA">
    <property type="protein sequence ID" value="ADIR009511-PA"/>
    <property type="gene ID" value="ADIR009511"/>
</dbReference>
<protein>
    <submittedName>
        <fullName evidence="1">Uncharacterized protein</fullName>
    </submittedName>
</protein>
<dbReference type="InterPro" id="IPR016187">
    <property type="entry name" value="CTDL_fold"/>
</dbReference>
<dbReference type="InterPro" id="IPR016186">
    <property type="entry name" value="C-type_lectin-like/link_sf"/>
</dbReference>